<evidence type="ECO:0000313" key="2">
    <source>
        <dbReference type="EMBL" id="PHT49751.1"/>
    </source>
</evidence>
<sequence length="151" mass="16039">MVSSLAHLPQLTLNLKAQYVVIVLGTSGSSLYCFRYGISKAVFYAQVRGTCTLATTDSSEDFAIYYKTGYNLHFGTRGRGASGQVAALSITSKAPVISTLHSAWAGYILLSAASTFGGPGALPIGITFTGFPILFMGMSLLFFNVFGQKNL</sequence>
<protein>
    <submittedName>
        <fullName evidence="2">Uncharacterized protein</fullName>
    </submittedName>
</protein>
<dbReference type="OrthoDB" id="421951at2759"/>
<feature type="transmembrane region" description="Helical" evidence="1">
    <location>
        <begin position="17"/>
        <end position="38"/>
    </location>
</feature>
<name>A0A2G2WX32_CAPBA</name>
<dbReference type="STRING" id="33114.A0A2G2WX32"/>
<feature type="transmembrane region" description="Helical" evidence="1">
    <location>
        <begin position="96"/>
        <end position="116"/>
    </location>
</feature>
<dbReference type="EMBL" id="MLFT02000004">
    <property type="protein sequence ID" value="PHT49751.1"/>
    <property type="molecule type" value="Genomic_DNA"/>
</dbReference>
<reference evidence="2 3" key="1">
    <citation type="journal article" date="2017" name="Genome Biol.">
        <title>New reference genome sequences of hot pepper reveal the massive evolution of plant disease-resistance genes by retroduplication.</title>
        <authorList>
            <person name="Kim S."/>
            <person name="Park J."/>
            <person name="Yeom S.I."/>
            <person name="Kim Y.M."/>
            <person name="Seo E."/>
            <person name="Kim K.T."/>
            <person name="Kim M.S."/>
            <person name="Lee J.M."/>
            <person name="Cheong K."/>
            <person name="Shin H.S."/>
            <person name="Kim S.B."/>
            <person name="Han K."/>
            <person name="Lee J."/>
            <person name="Park M."/>
            <person name="Lee H.A."/>
            <person name="Lee H.Y."/>
            <person name="Lee Y."/>
            <person name="Oh S."/>
            <person name="Lee J.H."/>
            <person name="Choi E."/>
            <person name="Choi E."/>
            <person name="Lee S.E."/>
            <person name="Jeon J."/>
            <person name="Kim H."/>
            <person name="Choi G."/>
            <person name="Song H."/>
            <person name="Lee J."/>
            <person name="Lee S.C."/>
            <person name="Kwon J.K."/>
            <person name="Lee H.Y."/>
            <person name="Koo N."/>
            <person name="Hong Y."/>
            <person name="Kim R.W."/>
            <person name="Kang W.H."/>
            <person name="Huh J.H."/>
            <person name="Kang B.C."/>
            <person name="Yang T.J."/>
            <person name="Lee Y.H."/>
            <person name="Bennetzen J.L."/>
            <person name="Choi D."/>
        </authorList>
    </citation>
    <scope>NUCLEOTIDE SEQUENCE [LARGE SCALE GENOMIC DNA]</scope>
    <source>
        <strain evidence="3">cv. PBC81</strain>
    </source>
</reference>
<keyword evidence="3" id="KW-1185">Reference proteome</keyword>
<evidence type="ECO:0000313" key="3">
    <source>
        <dbReference type="Proteomes" id="UP000224567"/>
    </source>
</evidence>
<feature type="transmembrane region" description="Helical" evidence="1">
    <location>
        <begin position="122"/>
        <end position="146"/>
    </location>
</feature>
<keyword evidence="1" id="KW-0472">Membrane</keyword>
<reference evidence="3" key="2">
    <citation type="journal article" date="2017" name="J. Anim. Genet.">
        <title>Multiple reference genome sequences of hot pepper reveal the massive evolution of plant disease resistance genes by retroduplication.</title>
        <authorList>
            <person name="Kim S."/>
            <person name="Park J."/>
            <person name="Yeom S.-I."/>
            <person name="Kim Y.-M."/>
            <person name="Seo E."/>
            <person name="Kim K.-T."/>
            <person name="Kim M.-S."/>
            <person name="Lee J.M."/>
            <person name="Cheong K."/>
            <person name="Shin H.-S."/>
            <person name="Kim S.-B."/>
            <person name="Han K."/>
            <person name="Lee J."/>
            <person name="Park M."/>
            <person name="Lee H.-A."/>
            <person name="Lee H.-Y."/>
            <person name="Lee Y."/>
            <person name="Oh S."/>
            <person name="Lee J.H."/>
            <person name="Choi E."/>
            <person name="Choi E."/>
            <person name="Lee S.E."/>
            <person name="Jeon J."/>
            <person name="Kim H."/>
            <person name="Choi G."/>
            <person name="Song H."/>
            <person name="Lee J."/>
            <person name="Lee S.-C."/>
            <person name="Kwon J.-K."/>
            <person name="Lee H.-Y."/>
            <person name="Koo N."/>
            <person name="Hong Y."/>
            <person name="Kim R.W."/>
            <person name="Kang W.-H."/>
            <person name="Huh J.H."/>
            <person name="Kang B.-C."/>
            <person name="Yang T.-J."/>
            <person name="Lee Y.-H."/>
            <person name="Bennetzen J.L."/>
            <person name="Choi D."/>
        </authorList>
    </citation>
    <scope>NUCLEOTIDE SEQUENCE [LARGE SCALE GENOMIC DNA]</scope>
    <source>
        <strain evidence="3">cv. PBC81</strain>
    </source>
</reference>
<keyword evidence="1" id="KW-1133">Transmembrane helix</keyword>
<accession>A0A2G2WX32</accession>
<evidence type="ECO:0000256" key="1">
    <source>
        <dbReference type="SAM" id="Phobius"/>
    </source>
</evidence>
<comment type="caution">
    <text evidence="2">The sequence shown here is derived from an EMBL/GenBank/DDBJ whole genome shotgun (WGS) entry which is preliminary data.</text>
</comment>
<proteinExistence type="predicted"/>
<dbReference type="AlphaFoldDB" id="A0A2G2WX32"/>
<organism evidence="2 3">
    <name type="scientific">Capsicum baccatum</name>
    <name type="common">Peruvian pepper</name>
    <dbReference type="NCBI Taxonomy" id="33114"/>
    <lineage>
        <taxon>Eukaryota</taxon>
        <taxon>Viridiplantae</taxon>
        <taxon>Streptophyta</taxon>
        <taxon>Embryophyta</taxon>
        <taxon>Tracheophyta</taxon>
        <taxon>Spermatophyta</taxon>
        <taxon>Magnoliopsida</taxon>
        <taxon>eudicotyledons</taxon>
        <taxon>Gunneridae</taxon>
        <taxon>Pentapetalae</taxon>
        <taxon>asterids</taxon>
        <taxon>lamiids</taxon>
        <taxon>Solanales</taxon>
        <taxon>Solanaceae</taxon>
        <taxon>Solanoideae</taxon>
        <taxon>Capsiceae</taxon>
        <taxon>Capsicum</taxon>
    </lineage>
</organism>
<gene>
    <name evidence="2" type="ORF">CQW23_09498</name>
</gene>
<dbReference type="Proteomes" id="UP000224567">
    <property type="component" value="Unassembled WGS sequence"/>
</dbReference>
<keyword evidence="1" id="KW-0812">Transmembrane</keyword>